<dbReference type="AlphaFoldDB" id="A0A523UZG0"/>
<dbReference type="GO" id="GO:0004713">
    <property type="term" value="F:protein tyrosine kinase activity"/>
    <property type="evidence" value="ECO:0007669"/>
    <property type="project" value="TreeGrafter"/>
</dbReference>
<evidence type="ECO:0000256" key="7">
    <source>
        <dbReference type="SAM" id="Phobius"/>
    </source>
</evidence>
<gene>
    <name evidence="9" type="ORF">E3J62_00025</name>
</gene>
<comment type="caution">
    <text evidence="9">The sequence shown here is derived from an EMBL/GenBank/DDBJ whole genome shotgun (WGS) entry which is preliminary data.</text>
</comment>
<dbReference type="EMBL" id="SOJN01000002">
    <property type="protein sequence ID" value="TET47904.1"/>
    <property type="molecule type" value="Genomic_DNA"/>
</dbReference>
<organism evidence="9 10">
    <name type="scientific">candidate division TA06 bacterium</name>
    <dbReference type="NCBI Taxonomy" id="2250710"/>
    <lineage>
        <taxon>Bacteria</taxon>
        <taxon>Bacteria division TA06</taxon>
    </lineage>
</organism>
<name>A0A523UZG0_UNCT6</name>
<evidence type="ECO:0000256" key="2">
    <source>
        <dbReference type="ARBA" id="ARBA00022475"/>
    </source>
</evidence>
<evidence type="ECO:0000256" key="1">
    <source>
        <dbReference type="ARBA" id="ARBA00004651"/>
    </source>
</evidence>
<evidence type="ECO:0000313" key="10">
    <source>
        <dbReference type="Proteomes" id="UP000315525"/>
    </source>
</evidence>
<dbReference type="InterPro" id="IPR050445">
    <property type="entry name" value="Bact_polysacc_biosynth/exp"/>
</dbReference>
<keyword evidence="3 7" id="KW-0812">Transmembrane</keyword>
<dbReference type="InterPro" id="IPR003856">
    <property type="entry name" value="LPS_length_determ_N"/>
</dbReference>
<evidence type="ECO:0000256" key="6">
    <source>
        <dbReference type="SAM" id="Coils"/>
    </source>
</evidence>
<proteinExistence type="predicted"/>
<evidence type="ECO:0000256" key="5">
    <source>
        <dbReference type="ARBA" id="ARBA00023136"/>
    </source>
</evidence>
<keyword evidence="2" id="KW-1003">Cell membrane</keyword>
<sequence>MVAGLFNNWDRSYLCGYRLAHHRKIGYKEMEREVNIRDYFKVIVKWRRLIVFNTAVITILTVVISLVLPKKYTASATLLPPVEQPEILGIGSLLGGGLGAVASMAGLPGMATASDVFVKILKSRRVMERVIQKCNLMDEYGAETLEEAVISLKGATSPEVSPEGLIIVYVDAKTAVLAAKIANSYIDELDRFNTEVNMTRGKRNRMFIEDRLEQVKEDLSAAEESLKVFQQEHKTVSLDEEVKAAIVAAGNLKAEIIAREVQLGVLRE</sequence>
<protein>
    <recommendedName>
        <fullName evidence="8">Polysaccharide chain length determinant N-terminal domain-containing protein</fullName>
    </recommendedName>
</protein>
<reference evidence="9 10" key="1">
    <citation type="submission" date="2019-03" db="EMBL/GenBank/DDBJ databases">
        <title>Metabolic potential of uncultured bacteria and archaea associated with petroleum seepage in deep-sea sediments.</title>
        <authorList>
            <person name="Dong X."/>
            <person name="Hubert C."/>
        </authorList>
    </citation>
    <scope>NUCLEOTIDE SEQUENCE [LARGE SCALE GENOMIC DNA]</scope>
    <source>
        <strain evidence="9">E44_bin18</strain>
    </source>
</reference>
<accession>A0A523UZG0</accession>
<keyword evidence="4 7" id="KW-1133">Transmembrane helix</keyword>
<keyword evidence="5 7" id="KW-0472">Membrane</keyword>
<dbReference type="PANTHER" id="PTHR32309:SF13">
    <property type="entry name" value="FERRIC ENTEROBACTIN TRANSPORT PROTEIN FEPE"/>
    <property type="match status" value="1"/>
</dbReference>
<evidence type="ECO:0000256" key="4">
    <source>
        <dbReference type="ARBA" id="ARBA00022989"/>
    </source>
</evidence>
<keyword evidence="6" id="KW-0175">Coiled coil</keyword>
<feature type="domain" description="Polysaccharide chain length determinant N-terminal" evidence="8">
    <location>
        <begin position="33"/>
        <end position="133"/>
    </location>
</feature>
<comment type="subcellular location">
    <subcellularLocation>
        <location evidence="1">Cell membrane</location>
        <topology evidence="1">Multi-pass membrane protein</topology>
    </subcellularLocation>
</comment>
<dbReference type="Pfam" id="PF02706">
    <property type="entry name" value="Wzz"/>
    <property type="match status" value="1"/>
</dbReference>
<feature type="coiled-coil region" evidence="6">
    <location>
        <begin position="205"/>
        <end position="232"/>
    </location>
</feature>
<feature type="transmembrane region" description="Helical" evidence="7">
    <location>
        <begin position="49"/>
        <end position="68"/>
    </location>
</feature>
<feature type="transmembrane region" description="Helical" evidence="7">
    <location>
        <begin position="88"/>
        <end position="118"/>
    </location>
</feature>
<evidence type="ECO:0000259" key="8">
    <source>
        <dbReference type="Pfam" id="PF02706"/>
    </source>
</evidence>
<dbReference type="GO" id="GO:0005886">
    <property type="term" value="C:plasma membrane"/>
    <property type="evidence" value="ECO:0007669"/>
    <property type="project" value="UniProtKB-SubCell"/>
</dbReference>
<feature type="non-terminal residue" evidence="9">
    <location>
        <position position="268"/>
    </location>
</feature>
<evidence type="ECO:0000256" key="3">
    <source>
        <dbReference type="ARBA" id="ARBA00022692"/>
    </source>
</evidence>
<evidence type="ECO:0000313" key="9">
    <source>
        <dbReference type="EMBL" id="TET47904.1"/>
    </source>
</evidence>
<dbReference type="Proteomes" id="UP000315525">
    <property type="component" value="Unassembled WGS sequence"/>
</dbReference>
<dbReference type="PANTHER" id="PTHR32309">
    <property type="entry name" value="TYROSINE-PROTEIN KINASE"/>
    <property type="match status" value="1"/>
</dbReference>